<evidence type="ECO:0000259" key="3">
    <source>
        <dbReference type="Pfam" id="PF23282"/>
    </source>
</evidence>
<dbReference type="Gene3D" id="3.40.50.300">
    <property type="entry name" value="P-loop containing nucleotide triphosphate hydrolases"/>
    <property type="match status" value="1"/>
</dbReference>
<dbReference type="InterPro" id="IPR011713">
    <property type="entry name" value="Leu-rich_rpt_3"/>
</dbReference>
<dbReference type="Gene3D" id="3.80.10.10">
    <property type="entry name" value="Ribonuclease Inhibitor"/>
    <property type="match status" value="2"/>
</dbReference>
<name>A0ABQ7C6V1_BRACR</name>
<accession>A0ABQ7C6V1</accession>
<dbReference type="InterPro" id="IPR058192">
    <property type="entry name" value="WHD_ROQ1-like"/>
</dbReference>
<dbReference type="PANTHER" id="PTHR11017">
    <property type="entry name" value="LEUCINE-RICH REPEAT-CONTAINING PROTEIN"/>
    <property type="match status" value="1"/>
</dbReference>
<dbReference type="Proteomes" id="UP000266723">
    <property type="component" value="Unassembled WGS sequence"/>
</dbReference>
<evidence type="ECO:0000256" key="1">
    <source>
        <dbReference type="ARBA" id="ARBA00022614"/>
    </source>
</evidence>
<dbReference type="Pfam" id="PF07725">
    <property type="entry name" value="LRR_3"/>
    <property type="match status" value="1"/>
</dbReference>
<organism evidence="4 5">
    <name type="scientific">Brassica cretica</name>
    <name type="common">Mustard</name>
    <dbReference type="NCBI Taxonomy" id="69181"/>
    <lineage>
        <taxon>Eukaryota</taxon>
        <taxon>Viridiplantae</taxon>
        <taxon>Streptophyta</taxon>
        <taxon>Embryophyta</taxon>
        <taxon>Tracheophyta</taxon>
        <taxon>Spermatophyta</taxon>
        <taxon>Magnoliopsida</taxon>
        <taxon>eudicotyledons</taxon>
        <taxon>Gunneridae</taxon>
        <taxon>Pentapetalae</taxon>
        <taxon>rosids</taxon>
        <taxon>malvids</taxon>
        <taxon>Brassicales</taxon>
        <taxon>Brassicaceae</taxon>
        <taxon>Brassiceae</taxon>
        <taxon>Brassica</taxon>
    </lineage>
</organism>
<keyword evidence="1" id="KW-0433">Leucine-rich repeat</keyword>
<sequence length="800" mass="91085">MEPPDDQQAEAPYTFGDRFTSDIVVRLRNEEGRDDWIYCHSKILTEKSRYFADRLSDKWPTCKILDSRYCVEVICQESDYDHHINLLRLLYVVGSADVINKVASAVMAVLDFRPSKDFDDFVGIEARITEIKSKFILQSEQVKVIGIFGPGGIGKTTTARVLYNQLSPAFPFNTFLEDIRGSYEKPCACFGTGFKVDSFKRCFANSSLEINHGLEVLAQKSLIYIQYGYIKMHRLLEQMGREIVKKQSMENPGKPHFLTDTDISDVLDENAATGNVLGIMLCTSEKIRICKSAIQGMSNLKFLYFNSSIFWIPQKLDFLPHILDCLPDKLILLHWNVCPLRFWPSKFSGKFLVELVMQYSQFEMLWEGTKPLQCLKMLDLSSSWNLKKIPDLSKATSLEELCLHDCRSLLELTSYIENATRLYRLDISGCTKIKDFPNVSESMVELNLSETGIKEVPPWIEKLFHLRKLIMCGCEKLKTISPNISKLENLELLCLRNYDLCDAGDHYQDREENLFEAIIKWGPDFKRSWRLRSDFFDVDYILPICLPEKALTSPITLRLCSKGIKTIPDCIRCLAGLTELDVGECSRLVALPPLPDSLLYLDAQGCESLKRIDSSFQNPKICLNFDNCSSLKQKARELIQTSACKYAVLPGEEVPAHFTHRASSGSLTINSTQRPLPSSFRFRACILLSNVHAHPGDNNDEWGESSLTTMSYSVRGKQNGRTVGSGSNQLLMPALYGNKEHLYIFEDFFTLNQDCPEAEGTTFTFLFRVHDKTWKVKGCGVRLLEVPHCILDGKETEDQE</sequence>
<keyword evidence="5" id="KW-1185">Reference proteome</keyword>
<feature type="domain" description="Disease resistance protein Roq1-like winged-helix" evidence="3">
    <location>
        <begin position="187"/>
        <end position="248"/>
    </location>
</feature>
<feature type="non-terminal residue" evidence="4">
    <location>
        <position position="800"/>
    </location>
</feature>
<comment type="caution">
    <text evidence="4">The sequence shown here is derived from an EMBL/GenBank/DDBJ whole genome shotgun (WGS) entry which is preliminary data.</text>
</comment>
<dbReference type="InterPro" id="IPR032675">
    <property type="entry name" value="LRR_dom_sf"/>
</dbReference>
<protein>
    <recommendedName>
        <fullName evidence="3">Disease resistance protein Roq1-like winged-helix domain-containing protein</fullName>
    </recommendedName>
</protein>
<evidence type="ECO:0000256" key="2">
    <source>
        <dbReference type="ARBA" id="ARBA00022737"/>
    </source>
</evidence>
<reference evidence="4 5" key="1">
    <citation type="journal article" date="2020" name="BMC Genomics">
        <title>Intraspecific diversification of the crop wild relative Brassica cretica Lam. using demographic model selection.</title>
        <authorList>
            <person name="Kioukis A."/>
            <person name="Michalopoulou V.A."/>
            <person name="Briers L."/>
            <person name="Pirintsos S."/>
            <person name="Studholme D.J."/>
            <person name="Pavlidis P."/>
            <person name="Sarris P.F."/>
        </authorList>
    </citation>
    <scope>NUCLEOTIDE SEQUENCE [LARGE SCALE GENOMIC DNA]</scope>
    <source>
        <strain evidence="5">cv. PFS-1207/04</strain>
    </source>
</reference>
<dbReference type="SUPFAM" id="SSF52540">
    <property type="entry name" value="P-loop containing nucleoside triphosphate hydrolases"/>
    <property type="match status" value="1"/>
</dbReference>
<proteinExistence type="predicted"/>
<gene>
    <name evidence="4" type="ORF">DY000_02003664</name>
</gene>
<keyword evidence="2" id="KW-0677">Repeat</keyword>
<dbReference type="SUPFAM" id="SSF52058">
    <property type="entry name" value="L domain-like"/>
    <property type="match status" value="1"/>
</dbReference>
<dbReference type="InterPro" id="IPR044974">
    <property type="entry name" value="Disease_R_plants"/>
</dbReference>
<dbReference type="EMBL" id="QGKV02000832">
    <property type="protein sequence ID" value="KAF3547008.1"/>
    <property type="molecule type" value="Genomic_DNA"/>
</dbReference>
<dbReference type="Pfam" id="PF23282">
    <property type="entry name" value="WHD_ROQ1"/>
    <property type="match status" value="1"/>
</dbReference>
<dbReference type="PANTHER" id="PTHR11017:SF230">
    <property type="entry name" value="ADP-RIBOSYL CYCLASE_CYCLIC ADP-RIBOSE HYDROLASE"/>
    <property type="match status" value="1"/>
</dbReference>
<dbReference type="PRINTS" id="PR00364">
    <property type="entry name" value="DISEASERSIST"/>
</dbReference>
<dbReference type="InterPro" id="IPR027417">
    <property type="entry name" value="P-loop_NTPase"/>
</dbReference>
<evidence type="ECO:0000313" key="5">
    <source>
        <dbReference type="Proteomes" id="UP000266723"/>
    </source>
</evidence>
<evidence type="ECO:0000313" key="4">
    <source>
        <dbReference type="EMBL" id="KAF3547008.1"/>
    </source>
</evidence>